<keyword evidence="6" id="KW-1185">Reference proteome</keyword>
<dbReference type="InterPro" id="IPR020845">
    <property type="entry name" value="AMP-binding_CS"/>
</dbReference>
<keyword evidence="2" id="KW-0597">Phosphoprotein</keyword>
<dbReference type="PANTHER" id="PTHR43439">
    <property type="entry name" value="PHENYLACETATE-COENZYME A LIGASE"/>
    <property type="match status" value="1"/>
</dbReference>
<name>A0A395HJI3_ASPHC</name>
<dbReference type="InterPro" id="IPR000873">
    <property type="entry name" value="AMP-dep_synth/lig_dom"/>
</dbReference>
<dbReference type="Pfam" id="PF07993">
    <property type="entry name" value="NAD_binding_4"/>
    <property type="match status" value="1"/>
</dbReference>
<dbReference type="GeneID" id="37205081"/>
<dbReference type="SUPFAM" id="SSF51735">
    <property type="entry name" value="NAD(P)-binding Rossmann-fold domains"/>
    <property type="match status" value="1"/>
</dbReference>
<evidence type="ECO:0000313" key="5">
    <source>
        <dbReference type="EMBL" id="RAL07786.1"/>
    </source>
</evidence>
<feature type="domain" description="Thioester reductase (TE)" evidence="4">
    <location>
        <begin position="235"/>
        <end position="446"/>
    </location>
</feature>
<keyword evidence="1" id="KW-0596">Phosphopantetheine</keyword>
<dbReference type="EMBL" id="KZ824324">
    <property type="protein sequence ID" value="RAL07786.1"/>
    <property type="molecule type" value="Genomic_DNA"/>
</dbReference>
<dbReference type="InterPro" id="IPR051414">
    <property type="entry name" value="Adenylate-forming_Reductase"/>
</dbReference>
<proteinExistence type="predicted"/>
<dbReference type="STRING" id="1450537.A0A395HJI3"/>
<evidence type="ECO:0000256" key="2">
    <source>
        <dbReference type="ARBA" id="ARBA00022553"/>
    </source>
</evidence>
<evidence type="ECO:0000256" key="1">
    <source>
        <dbReference type="ARBA" id="ARBA00022450"/>
    </source>
</evidence>
<accession>A0A395HJI3</accession>
<organism evidence="5 6">
    <name type="scientific">Aspergillus homomorphus (strain CBS 101889)</name>
    <dbReference type="NCBI Taxonomy" id="1450537"/>
    <lineage>
        <taxon>Eukaryota</taxon>
        <taxon>Fungi</taxon>
        <taxon>Dikarya</taxon>
        <taxon>Ascomycota</taxon>
        <taxon>Pezizomycotina</taxon>
        <taxon>Eurotiomycetes</taxon>
        <taxon>Eurotiomycetidae</taxon>
        <taxon>Eurotiales</taxon>
        <taxon>Aspergillaceae</taxon>
        <taxon>Aspergillus</taxon>
        <taxon>Aspergillus subgen. Circumdati</taxon>
    </lineage>
</organism>
<evidence type="ECO:0000259" key="3">
    <source>
        <dbReference type="Pfam" id="PF00501"/>
    </source>
</evidence>
<dbReference type="PANTHER" id="PTHR43439:SF2">
    <property type="entry name" value="ENZYME, PUTATIVE (JCVI)-RELATED"/>
    <property type="match status" value="1"/>
</dbReference>
<dbReference type="SUPFAM" id="SSF56801">
    <property type="entry name" value="Acetyl-CoA synthetase-like"/>
    <property type="match status" value="1"/>
</dbReference>
<reference evidence="5 6" key="1">
    <citation type="submission" date="2018-02" db="EMBL/GenBank/DDBJ databases">
        <title>The genomes of Aspergillus section Nigri reveals drivers in fungal speciation.</title>
        <authorList>
            <consortium name="DOE Joint Genome Institute"/>
            <person name="Vesth T.C."/>
            <person name="Nybo J."/>
            <person name="Theobald S."/>
            <person name="Brandl J."/>
            <person name="Frisvad J.C."/>
            <person name="Nielsen K.F."/>
            <person name="Lyhne E.K."/>
            <person name="Kogle M.E."/>
            <person name="Kuo A."/>
            <person name="Riley R."/>
            <person name="Clum A."/>
            <person name="Nolan M."/>
            <person name="Lipzen A."/>
            <person name="Salamov A."/>
            <person name="Henrissat B."/>
            <person name="Wiebenga A."/>
            <person name="De vries R.P."/>
            <person name="Grigoriev I.V."/>
            <person name="Mortensen U.H."/>
            <person name="Andersen M.R."/>
            <person name="Baker S.E."/>
        </authorList>
    </citation>
    <scope>NUCLEOTIDE SEQUENCE [LARGE SCALE GENOMIC DNA]</scope>
    <source>
        <strain evidence="5 6">CBS 101889</strain>
    </source>
</reference>
<dbReference type="Proteomes" id="UP000248961">
    <property type="component" value="Unassembled WGS sequence"/>
</dbReference>
<dbReference type="OrthoDB" id="4506143at2759"/>
<dbReference type="Gene3D" id="3.40.50.980">
    <property type="match status" value="1"/>
</dbReference>
<dbReference type="AlphaFoldDB" id="A0A395HJI3"/>
<protein>
    <submittedName>
        <fullName evidence="5">NAD(P)-binding protein</fullName>
    </submittedName>
</protein>
<dbReference type="InterPro" id="IPR036291">
    <property type="entry name" value="NAD(P)-bd_dom_sf"/>
</dbReference>
<feature type="domain" description="AMP-dependent synthetase/ligase" evidence="3">
    <location>
        <begin position="38"/>
        <end position="223"/>
    </location>
</feature>
<dbReference type="VEuPathDB" id="FungiDB:BO97DRAFT_480999"/>
<dbReference type="RefSeq" id="XP_025546940.1">
    <property type="nucleotide sequence ID" value="XM_025700792.1"/>
</dbReference>
<dbReference type="PROSITE" id="PS00455">
    <property type="entry name" value="AMP_BINDING"/>
    <property type="match status" value="1"/>
</dbReference>
<dbReference type="Gene3D" id="3.40.50.720">
    <property type="entry name" value="NAD(P)-binding Rossmann-like Domain"/>
    <property type="match status" value="1"/>
</dbReference>
<gene>
    <name evidence="5" type="ORF">BO97DRAFT_480999</name>
</gene>
<dbReference type="InterPro" id="IPR013120">
    <property type="entry name" value="FAR_NAD-bd"/>
</dbReference>
<sequence length="577" mass="64052">MTMSVDISFRPLPALVDEIAEQDPNRDHVGVPDGRENLAYVGANDLRYTTFVLACAKTNHRALLLSPRTSKVELQHLMNLAGCDKFIYSKEREAARATAAQASDGWSFWPIPAFDEMLSEQPVKKWVGVSPHIYTLADCCFFVHTSGTTGLPKLVPITYGYLDAIDRTPGYPTLPGRRIRYPSQLLQGRPYLAMFPFFHVAGVMPILQSIFHANPFILCQDQPMSVERMRSCLTRDGSAAAQRIRHGLEQKSLPFPSNIPVDYLQANLDLPDLGLSADIYRNLLESVNLVIHNAWEVNFIQRLEAFEHPHIQGTRHLVDFCLASRSHAQLHFISSISSAGSWSAKHDSPIPEEIIHDPEVPLIQGYGQSKFVAEHICAQVALSSGLPVTVYRVGQICGPTAGTGVWNKKEWVPSLIETSIALGCISDSLGSAAVDWIPVDTAARIITELIDSRSKTGESALAVFNLVNPRVSEWEDVIAPIQSRYGLEKVTFEDWIARLQGIKGTAEEDLEKLPALKILEFYQGLSRSDSVECSRPARPFVTEAGEQQSASFRDLEAVTSGLMGCWLDRWGYEDKCC</sequence>
<evidence type="ECO:0000313" key="6">
    <source>
        <dbReference type="Proteomes" id="UP000248961"/>
    </source>
</evidence>
<evidence type="ECO:0000259" key="4">
    <source>
        <dbReference type="Pfam" id="PF07993"/>
    </source>
</evidence>
<dbReference type="Pfam" id="PF00501">
    <property type="entry name" value="AMP-binding"/>
    <property type="match status" value="1"/>
</dbReference>